<gene>
    <name evidence="2" type="ORF">QYF61_004767</name>
</gene>
<organism evidence="2 3">
    <name type="scientific">Mycteria americana</name>
    <name type="common">Wood stork</name>
    <dbReference type="NCBI Taxonomy" id="33587"/>
    <lineage>
        <taxon>Eukaryota</taxon>
        <taxon>Metazoa</taxon>
        <taxon>Chordata</taxon>
        <taxon>Craniata</taxon>
        <taxon>Vertebrata</taxon>
        <taxon>Euteleostomi</taxon>
        <taxon>Archelosauria</taxon>
        <taxon>Archosauria</taxon>
        <taxon>Dinosauria</taxon>
        <taxon>Saurischia</taxon>
        <taxon>Theropoda</taxon>
        <taxon>Coelurosauria</taxon>
        <taxon>Aves</taxon>
        <taxon>Neognathae</taxon>
        <taxon>Neoaves</taxon>
        <taxon>Aequornithes</taxon>
        <taxon>Ciconiiformes</taxon>
        <taxon>Ciconiidae</taxon>
        <taxon>Mycteria</taxon>
    </lineage>
</organism>
<feature type="compositionally biased region" description="Basic and acidic residues" evidence="1">
    <location>
        <begin position="172"/>
        <end position="194"/>
    </location>
</feature>
<reference evidence="2 3" key="1">
    <citation type="journal article" date="2023" name="J. Hered.">
        <title>Chromosome-level genome of the wood stork (Mycteria americana) provides insight into avian chromosome evolution.</title>
        <authorList>
            <person name="Flamio R. Jr."/>
            <person name="Ramstad K.M."/>
        </authorList>
    </citation>
    <scope>NUCLEOTIDE SEQUENCE [LARGE SCALE GENOMIC DNA]</scope>
    <source>
        <strain evidence="2">JAX WOST 10</strain>
    </source>
</reference>
<evidence type="ECO:0000256" key="1">
    <source>
        <dbReference type="SAM" id="MobiDB-lite"/>
    </source>
</evidence>
<evidence type="ECO:0000313" key="3">
    <source>
        <dbReference type="Proteomes" id="UP001333110"/>
    </source>
</evidence>
<comment type="caution">
    <text evidence="2">The sequence shown here is derived from an EMBL/GenBank/DDBJ whole genome shotgun (WGS) entry which is preliminary data.</text>
</comment>
<accession>A0AAN7PBJ0</accession>
<dbReference type="PANTHER" id="PTHR33332">
    <property type="entry name" value="REVERSE TRANSCRIPTASE DOMAIN-CONTAINING PROTEIN"/>
    <property type="match status" value="1"/>
</dbReference>
<evidence type="ECO:0000313" key="2">
    <source>
        <dbReference type="EMBL" id="KAK4829477.1"/>
    </source>
</evidence>
<keyword evidence="3" id="KW-1185">Reference proteome</keyword>
<name>A0AAN7PBJ0_MYCAM</name>
<dbReference type="Proteomes" id="UP001333110">
    <property type="component" value="Unassembled WGS sequence"/>
</dbReference>
<dbReference type="AlphaFoldDB" id="A0AAN7PBJ0"/>
<proteinExistence type="predicted"/>
<evidence type="ECO:0008006" key="4">
    <source>
        <dbReference type="Google" id="ProtNLM"/>
    </source>
</evidence>
<feature type="region of interest" description="Disordered" evidence="1">
    <location>
        <begin position="169"/>
        <end position="194"/>
    </location>
</feature>
<protein>
    <recommendedName>
        <fullName evidence="4">Rna-directed dna polymerase from mobile element jockey-like</fullName>
    </recommendedName>
</protein>
<dbReference type="EMBL" id="JAUNZN010000001">
    <property type="protein sequence ID" value="KAK4829477.1"/>
    <property type="molecule type" value="Genomic_DNA"/>
</dbReference>
<sequence>MDGVKGQTSSVSQGSILGPILFNIFSDTDSGIESILSKFANDTKLSSAVDSLEGRDAIQRDLDKLEEWTHEKLMKFNKAKCKVLHLGWGNLQYQYRLEDEWVESSPAEKDLGVLVGGKLDTSRQCALAAQKANHILGCIKSSVASRSREVILPLYSTLVRPGVLHPALESSAQERHARAGPEEGHKNDRRAEMKTDFSYEDRLRELGWFSLVKRETFYQD</sequence>